<keyword evidence="4" id="KW-0067">ATP-binding</keyword>
<dbReference type="Pfam" id="PF00271">
    <property type="entry name" value="Helicase_C"/>
    <property type="match status" value="1"/>
</dbReference>
<dbReference type="CDD" id="cd18793">
    <property type="entry name" value="SF2_C_SNF"/>
    <property type="match status" value="1"/>
</dbReference>
<dbReference type="PROSITE" id="PS51194">
    <property type="entry name" value="HELICASE_CTER"/>
    <property type="match status" value="1"/>
</dbReference>
<dbReference type="Pfam" id="PF12419">
    <property type="entry name" value="DUF3670"/>
    <property type="match status" value="1"/>
</dbReference>
<dbReference type="Gene3D" id="3.40.50.300">
    <property type="entry name" value="P-loop containing nucleotide triphosphate hydrolases"/>
    <property type="match status" value="1"/>
</dbReference>
<dbReference type="InterPro" id="IPR014001">
    <property type="entry name" value="Helicase_ATP-bd"/>
</dbReference>
<dbReference type="Proteomes" id="UP000230914">
    <property type="component" value="Unassembled WGS sequence"/>
</dbReference>
<comment type="caution">
    <text evidence="4">The sequence shown here is derived from an EMBL/GenBank/DDBJ whole genome shotgun (WGS) entry which is preliminary data.</text>
</comment>
<dbReference type="SMART" id="SM00487">
    <property type="entry name" value="DEXDc"/>
    <property type="match status" value="1"/>
</dbReference>
<evidence type="ECO:0000259" key="3">
    <source>
        <dbReference type="PROSITE" id="PS51194"/>
    </source>
</evidence>
<evidence type="ECO:0000313" key="5">
    <source>
        <dbReference type="Proteomes" id="UP000230914"/>
    </source>
</evidence>
<proteinExistence type="predicted"/>
<dbReference type="PANTHER" id="PTHR10799">
    <property type="entry name" value="SNF2/RAD54 HELICASE FAMILY"/>
    <property type="match status" value="1"/>
</dbReference>
<dbReference type="CDD" id="cd18012">
    <property type="entry name" value="DEXQc_arch_SWI2_SNF2"/>
    <property type="match status" value="1"/>
</dbReference>
<dbReference type="FunFam" id="3.40.50.300:FF:000533">
    <property type="entry name" value="Helicase, Snf2 family"/>
    <property type="match status" value="1"/>
</dbReference>
<dbReference type="AlphaFoldDB" id="A0A2G6KA28"/>
<dbReference type="SMART" id="SM00490">
    <property type="entry name" value="HELICc"/>
    <property type="match status" value="1"/>
</dbReference>
<accession>A0A2G6KA28</accession>
<sequence length="1027" mass="112283">MKVMGFSIKVTFTFCQESIDATKPRSRLEQEIVENIRNATGWYQCERAGADTTGARAEPSMAVSVTSMTRDRPEIIAQGIWRSRSLYVWGWDGERPASVAWLYRGPLGDVLDAEGSVSPIMIELPDGGSRTVPAARLGAMTAISWLDDLAHDVLSPSLAWFRTLAGHARHLILAGRLLPTLIESEGEARWSLALTAADHDVIAYAASLAPAICLNGSHVSTADLVGIFADAIARTGLEGWSPDLDGGDRVLGRVMAALSQPDARLRGSSTLGGLDLGSLDRQFIRYRGRLIDQPVRWPRLRLHLPLDALDPWRLELELVDDADPGRWCTADQVARRAPEAVEIAGHAGGCGLLDDEIAAAITTLASQVPGCAAMAPDDPNAGETSGVVEFDLDSAQDFLDEAPEMLERLGIDLLGPEHLVTAPVKIAARVRSAPRDESLSRFGKEALVEWSATVDDTEVSLAEIARAETMGTTLMRSGHRWVRLDRDGLRRARTVISDHDITNRRMSPIELVQLVGDLDPDIDLITESGVDPDDDWVARLTGDLGDDHLREVTESPGFDGTLRSYQRRGLSWLQFLGRAGLGGCLADDMGLGKTATALAYLFDRPGPHLVVCPLSVVHNWESEARRFTPSQSVMIHHGSGRQSGEPALIGLDDHDLVITTYGLLPRDLDTLGAVEWTTVVFDEAQMIKNPATKAARAARSLTAAQKVALTGTPVENRLSELWSILDVCNPGLLGSRTQFRQRFARPIENHHDETAAATLRALTQPFILRRTKADRSLIPDLPDKIEQIAYASLTSEQATLYQEVVNQLLIDADQFEGMQRRGRVLTALLRLKQICNHPAQALKDGSRLAGRSGKLNRCDELIDGIVDLDERALIFTQFREMGELLADHLGQRWGIDAPFLHGGVSRPRRDRMIADYQSGVGPPLLIISLKAGGTGLNLTAANHVIHYDRWWNPAVEDQATDRAWRIGQDKTVNVHKLVCTGTVEEKIGQLIDDKRAIADAVVGRGEAWLSELTTDQLASLVTLEGRG</sequence>
<keyword evidence="1" id="KW-0378">Hydrolase</keyword>
<evidence type="ECO:0000259" key="2">
    <source>
        <dbReference type="PROSITE" id="PS51192"/>
    </source>
</evidence>
<evidence type="ECO:0000313" key="4">
    <source>
        <dbReference type="EMBL" id="PIE31832.1"/>
    </source>
</evidence>
<dbReference type="Gene3D" id="3.40.50.10810">
    <property type="entry name" value="Tandem AAA-ATPase domain"/>
    <property type="match status" value="1"/>
</dbReference>
<organism evidence="4 5">
    <name type="scientific">Ilumatobacter coccineus</name>
    <dbReference type="NCBI Taxonomy" id="467094"/>
    <lineage>
        <taxon>Bacteria</taxon>
        <taxon>Bacillati</taxon>
        <taxon>Actinomycetota</taxon>
        <taxon>Acidimicrobiia</taxon>
        <taxon>Acidimicrobiales</taxon>
        <taxon>Ilumatobacteraceae</taxon>
        <taxon>Ilumatobacter</taxon>
    </lineage>
</organism>
<feature type="domain" description="Helicase C-terminal" evidence="3">
    <location>
        <begin position="860"/>
        <end position="1013"/>
    </location>
</feature>
<name>A0A2G6KA28_9ACTN</name>
<dbReference type="SUPFAM" id="SSF52540">
    <property type="entry name" value="P-loop containing nucleoside triphosphate hydrolases"/>
    <property type="match status" value="2"/>
</dbReference>
<dbReference type="InterPro" id="IPR027417">
    <property type="entry name" value="P-loop_NTPase"/>
</dbReference>
<dbReference type="GO" id="GO:0004386">
    <property type="term" value="F:helicase activity"/>
    <property type="evidence" value="ECO:0007669"/>
    <property type="project" value="UniProtKB-KW"/>
</dbReference>
<dbReference type="InterPro" id="IPR001650">
    <property type="entry name" value="Helicase_C-like"/>
</dbReference>
<dbReference type="Pfam" id="PF00176">
    <property type="entry name" value="SNF2-rel_dom"/>
    <property type="match status" value="1"/>
</dbReference>
<dbReference type="GO" id="GO:0005524">
    <property type="term" value="F:ATP binding"/>
    <property type="evidence" value="ECO:0007669"/>
    <property type="project" value="InterPro"/>
</dbReference>
<gene>
    <name evidence="4" type="ORF">CSA55_04775</name>
</gene>
<evidence type="ECO:0000256" key="1">
    <source>
        <dbReference type="ARBA" id="ARBA00022801"/>
    </source>
</evidence>
<reference evidence="4 5" key="1">
    <citation type="submission" date="2017-10" db="EMBL/GenBank/DDBJ databases">
        <title>Novel microbial diversity and functional potential in the marine mammal oral microbiome.</title>
        <authorList>
            <person name="Dudek N.K."/>
            <person name="Sun C.L."/>
            <person name="Burstein D."/>
            <person name="Kantor R.S."/>
            <person name="Aliaga Goltsman D.S."/>
            <person name="Bik E.M."/>
            <person name="Thomas B.C."/>
            <person name="Banfield J.F."/>
            <person name="Relman D.A."/>
        </authorList>
    </citation>
    <scope>NUCLEOTIDE SEQUENCE [LARGE SCALE GENOMIC DNA]</scope>
    <source>
        <strain evidence="4">DOLJORAL78_61_10</strain>
    </source>
</reference>
<dbReference type="PROSITE" id="PS51192">
    <property type="entry name" value="HELICASE_ATP_BIND_1"/>
    <property type="match status" value="1"/>
</dbReference>
<feature type="domain" description="Helicase ATP-binding" evidence="2">
    <location>
        <begin position="574"/>
        <end position="731"/>
    </location>
</feature>
<dbReference type="InterPro" id="IPR038718">
    <property type="entry name" value="SNF2-like_sf"/>
</dbReference>
<dbReference type="InterPro" id="IPR049730">
    <property type="entry name" value="SNF2/RAD54-like_C"/>
</dbReference>
<keyword evidence="4" id="KW-0347">Helicase</keyword>
<dbReference type="InterPro" id="IPR000330">
    <property type="entry name" value="SNF2_N"/>
</dbReference>
<dbReference type="InterPro" id="IPR022138">
    <property type="entry name" value="DUF3670"/>
</dbReference>
<keyword evidence="4" id="KW-0547">Nucleotide-binding</keyword>
<protein>
    <submittedName>
        <fullName evidence="4">ATP-dependent helicase</fullName>
    </submittedName>
</protein>
<dbReference type="EMBL" id="PDSL01000064">
    <property type="protein sequence ID" value="PIE31832.1"/>
    <property type="molecule type" value="Genomic_DNA"/>
</dbReference>
<dbReference type="GO" id="GO:0016787">
    <property type="term" value="F:hydrolase activity"/>
    <property type="evidence" value="ECO:0007669"/>
    <property type="project" value="UniProtKB-KW"/>
</dbReference>